<dbReference type="Proteomes" id="UP000326944">
    <property type="component" value="Chromosome"/>
</dbReference>
<evidence type="ECO:0000313" key="7">
    <source>
        <dbReference type="Proteomes" id="UP000326944"/>
    </source>
</evidence>
<dbReference type="SMART" id="SM00671">
    <property type="entry name" value="SEL1"/>
    <property type="match status" value="5"/>
</dbReference>
<gene>
    <name evidence="6" type="ORF">FJR48_04015</name>
</gene>
<dbReference type="Gene3D" id="1.25.40.10">
    <property type="entry name" value="Tetratricopeptide repeat domain"/>
    <property type="match status" value="1"/>
</dbReference>
<name>A0A5P8NZQ4_9BACT</name>
<dbReference type="Pfam" id="PF08238">
    <property type="entry name" value="Sel1"/>
    <property type="match status" value="1"/>
</dbReference>
<organism evidence="6 7">
    <name type="scientific">Sulfurimonas lithotrophica</name>
    <dbReference type="NCBI Taxonomy" id="2590022"/>
    <lineage>
        <taxon>Bacteria</taxon>
        <taxon>Pseudomonadati</taxon>
        <taxon>Campylobacterota</taxon>
        <taxon>Epsilonproteobacteria</taxon>
        <taxon>Campylobacterales</taxon>
        <taxon>Sulfurimonadaceae</taxon>
        <taxon>Sulfurimonas</taxon>
    </lineage>
</organism>
<protein>
    <recommendedName>
        <fullName evidence="2">beta-lactamase</fullName>
        <ecNumber evidence="2">3.5.2.6</ecNumber>
    </recommendedName>
</protein>
<dbReference type="SUPFAM" id="SSF81901">
    <property type="entry name" value="HCP-like"/>
    <property type="match status" value="1"/>
</dbReference>
<sequence>MKYLLKLFLVTLTVLTIPVLHANEFKKPPYDKRLNLKLNGKLWYENSDTDSDSAYNLGVYYDQVLKEYKTAEFWYKKAWSIDKNIKAVNNLGFIYHSYLNKLKEAEYWYKKRIELENNNPNGLFNLALLYDDKLNNPNLAIKYYKKAYKFKTKAKDSAYNLAYLYEDLKNHSKAIKWYEKAISEKSLKGLKNIARLYHHILKDDIKAAEYFIALIDNRYPKNKVLNFFKQKWKLSDETIKKGYEAQLKSKIIPEKLKYKGGI</sequence>
<comment type="catalytic activity">
    <reaction evidence="1">
        <text>a beta-lactam + H2O = a substituted beta-amino acid</text>
        <dbReference type="Rhea" id="RHEA:20401"/>
        <dbReference type="ChEBI" id="CHEBI:15377"/>
        <dbReference type="ChEBI" id="CHEBI:35627"/>
        <dbReference type="ChEBI" id="CHEBI:140347"/>
        <dbReference type="EC" id="3.5.2.6"/>
    </reaction>
</comment>
<dbReference type="GO" id="GO:0008800">
    <property type="term" value="F:beta-lactamase activity"/>
    <property type="evidence" value="ECO:0007669"/>
    <property type="project" value="UniProtKB-EC"/>
</dbReference>
<dbReference type="KEGG" id="sulg:FJR48_04015"/>
<dbReference type="PANTHER" id="PTHR11102:SF160">
    <property type="entry name" value="ERAD-ASSOCIATED E3 UBIQUITIN-PROTEIN LIGASE COMPONENT HRD3"/>
    <property type="match status" value="1"/>
</dbReference>
<dbReference type="InterPro" id="IPR006597">
    <property type="entry name" value="Sel1-like"/>
</dbReference>
<feature type="chain" id="PRO_5024866005" description="beta-lactamase" evidence="5">
    <location>
        <begin position="23"/>
        <end position="262"/>
    </location>
</feature>
<dbReference type="AlphaFoldDB" id="A0A5P8NZQ4"/>
<evidence type="ECO:0000256" key="2">
    <source>
        <dbReference type="ARBA" id="ARBA00012865"/>
    </source>
</evidence>
<dbReference type="SMART" id="SM00028">
    <property type="entry name" value="TPR"/>
    <property type="match status" value="3"/>
</dbReference>
<keyword evidence="4" id="KW-0046">Antibiotic resistance</keyword>
<dbReference type="EC" id="3.5.2.6" evidence="2"/>
<evidence type="ECO:0000256" key="1">
    <source>
        <dbReference type="ARBA" id="ARBA00001526"/>
    </source>
</evidence>
<dbReference type="PANTHER" id="PTHR11102">
    <property type="entry name" value="SEL-1-LIKE PROTEIN"/>
    <property type="match status" value="1"/>
</dbReference>
<evidence type="ECO:0000256" key="4">
    <source>
        <dbReference type="ARBA" id="ARBA00023251"/>
    </source>
</evidence>
<keyword evidence="5" id="KW-0732">Signal</keyword>
<feature type="signal peptide" evidence="5">
    <location>
        <begin position="1"/>
        <end position="22"/>
    </location>
</feature>
<accession>A0A5P8NZQ4</accession>
<evidence type="ECO:0000313" key="6">
    <source>
        <dbReference type="EMBL" id="QFR48929.1"/>
    </source>
</evidence>
<dbReference type="InterPro" id="IPR019734">
    <property type="entry name" value="TPR_rpt"/>
</dbReference>
<dbReference type="RefSeq" id="WP_152306872.1">
    <property type="nucleotide sequence ID" value="NZ_CP043617.1"/>
</dbReference>
<dbReference type="EMBL" id="CP043617">
    <property type="protein sequence ID" value="QFR48929.1"/>
    <property type="molecule type" value="Genomic_DNA"/>
</dbReference>
<keyword evidence="3" id="KW-1015">Disulfide bond</keyword>
<evidence type="ECO:0000256" key="5">
    <source>
        <dbReference type="SAM" id="SignalP"/>
    </source>
</evidence>
<proteinExistence type="predicted"/>
<dbReference type="Pfam" id="PF13181">
    <property type="entry name" value="TPR_8"/>
    <property type="match status" value="2"/>
</dbReference>
<dbReference type="InterPro" id="IPR050767">
    <property type="entry name" value="Sel1_AlgK"/>
</dbReference>
<keyword evidence="7" id="KW-1185">Reference proteome</keyword>
<evidence type="ECO:0000256" key="3">
    <source>
        <dbReference type="ARBA" id="ARBA00023157"/>
    </source>
</evidence>
<dbReference type="InterPro" id="IPR011990">
    <property type="entry name" value="TPR-like_helical_dom_sf"/>
</dbReference>
<reference evidence="6 7" key="1">
    <citation type="submission" date="2019-09" db="EMBL/GenBank/DDBJ databases">
        <title>Sulfurimonas gotlandica sp. nov., a chemoautotrophic and psychrotolerant epsilonproteobacterium isolated from a pelagic redoxcline, and an emended description of the genus Sulfurimonas.</title>
        <authorList>
            <person name="Wang S."/>
            <person name="Jiang L."/>
            <person name="Shao S."/>
        </authorList>
    </citation>
    <scope>NUCLEOTIDE SEQUENCE [LARGE SCALE GENOMIC DNA]</scope>
    <source>
        <strain evidence="6 7">GYSZ_1</strain>
    </source>
</reference>
<dbReference type="GO" id="GO:0046677">
    <property type="term" value="P:response to antibiotic"/>
    <property type="evidence" value="ECO:0007669"/>
    <property type="project" value="UniProtKB-KW"/>
</dbReference>
<dbReference type="OrthoDB" id="5348889at2"/>